<dbReference type="HAMAP" id="MF_02047">
    <property type="entry name" value="6PGDH_archaea"/>
    <property type="match status" value="1"/>
</dbReference>
<evidence type="ECO:0000256" key="1">
    <source>
        <dbReference type="ARBA" id="ARBA00008419"/>
    </source>
</evidence>
<keyword evidence="4" id="KW-0520">NAD</keyword>
<feature type="active site" description="Proton donor" evidence="4">
    <location>
        <position position="247"/>
    </location>
</feature>
<feature type="binding site" evidence="4">
    <location>
        <position position="166"/>
    </location>
    <ligand>
        <name>substrate</name>
    </ligand>
</feature>
<dbReference type="GO" id="GO:0009051">
    <property type="term" value="P:pentose-phosphate shunt, oxidative branch"/>
    <property type="evidence" value="ECO:0007669"/>
    <property type="project" value="UniProtKB-UniRule"/>
</dbReference>
<dbReference type="NCBIfam" id="NF007161">
    <property type="entry name" value="PRK09599.1"/>
    <property type="match status" value="1"/>
</dbReference>
<comment type="function">
    <text evidence="4">Catalyzes the oxidative decarboxylation of 6-phosphogluconate to ribulose 5-phosphate and CO(2), with concomitant reduction of NAD to NADH.</text>
</comment>
<proteinExistence type="inferred from homology"/>
<dbReference type="InterPro" id="IPR013328">
    <property type="entry name" value="6PGD_dom2"/>
</dbReference>
<gene>
    <name evidence="7" type="ORF">ACFQJ4_05420</name>
</gene>
<evidence type="ECO:0000256" key="3">
    <source>
        <dbReference type="ARBA" id="ARBA00023064"/>
    </source>
</evidence>
<keyword evidence="3 4" id="KW-0311">Gluconate utilization</keyword>
<feature type="binding site" evidence="4">
    <location>
        <position position="189"/>
    </location>
    <ligand>
        <name>substrate</name>
    </ligand>
</feature>
<feature type="binding site" evidence="4">
    <location>
        <position position="166"/>
    </location>
    <ligand>
        <name>NAD(+)</name>
        <dbReference type="ChEBI" id="CHEBI:57540"/>
    </ligand>
</feature>
<dbReference type="RefSeq" id="WP_382211815.1">
    <property type="nucleotide sequence ID" value="NZ_CP119802.1"/>
</dbReference>
<dbReference type="GO" id="GO:0019521">
    <property type="term" value="P:D-gluconate metabolic process"/>
    <property type="evidence" value="ECO:0007669"/>
    <property type="project" value="UniProtKB-KW"/>
</dbReference>
<comment type="pathway">
    <text evidence="4">Carbohydrate degradation; pentose phosphate pathway.</text>
</comment>
<feature type="compositionally biased region" description="Polar residues" evidence="5">
    <location>
        <begin position="21"/>
        <end position="33"/>
    </location>
</feature>
<dbReference type="InterPro" id="IPR036291">
    <property type="entry name" value="NAD(P)-bd_dom_sf"/>
</dbReference>
<feature type="domain" description="6-phosphogluconate dehydrogenase C-terminal" evidence="6">
    <location>
        <begin position="236"/>
        <end position="364"/>
    </location>
</feature>
<dbReference type="SUPFAM" id="SSF51735">
    <property type="entry name" value="NAD(P)-binding Rossmann-fold domains"/>
    <property type="match status" value="1"/>
</dbReference>
<feature type="region of interest" description="Disordered" evidence="5">
    <location>
        <begin position="1"/>
        <end position="44"/>
    </location>
</feature>
<dbReference type="GeneID" id="79266427"/>
<evidence type="ECO:0000313" key="7">
    <source>
        <dbReference type="EMBL" id="MFC7234757.1"/>
    </source>
</evidence>
<feature type="binding site" evidence="4">
    <location>
        <position position="248"/>
    </location>
    <ligand>
        <name>substrate</name>
    </ligand>
</feature>
<dbReference type="Pfam" id="PF03446">
    <property type="entry name" value="NAD_binding_2"/>
    <property type="match status" value="1"/>
</dbReference>
<reference evidence="7 8" key="1">
    <citation type="journal article" date="2019" name="Int. J. Syst. Evol. Microbiol.">
        <title>The Global Catalogue of Microorganisms (GCM) 10K type strain sequencing project: providing services to taxonomists for standard genome sequencing and annotation.</title>
        <authorList>
            <consortium name="The Broad Institute Genomics Platform"/>
            <consortium name="The Broad Institute Genome Sequencing Center for Infectious Disease"/>
            <person name="Wu L."/>
            <person name="Ma J."/>
        </authorList>
    </citation>
    <scope>NUCLEOTIDE SEQUENCE [LARGE SCALE GENOMIC DNA]</scope>
    <source>
        <strain evidence="7 8">DT85</strain>
    </source>
</reference>
<comment type="subunit">
    <text evidence="4">Homotetramer.</text>
</comment>
<feature type="binding site" evidence="4">
    <location>
        <begin position="138"/>
        <end position="140"/>
    </location>
    <ligand>
        <name>NAD(+)</name>
        <dbReference type="ChEBI" id="CHEBI:57540"/>
    </ligand>
</feature>
<feature type="binding site" evidence="4">
    <location>
        <begin position="189"/>
        <end position="191"/>
    </location>
    <ligand>
        <name>substrate</name>
    </ligand>
</feature>
<name>A0ABD5ZN20_9EURY</name>
<comment type="caution">
    <text evidence="7">The sequence shown here is derived from an EMBL/GenBank/DDBJ whole genome shotgun (WGS) entry which is preliminary data.</text>
</comment>
<dbReference type="GO" id="GO:0016616">
    <property type="term" value="F:oxidoreductase activity, acting on the CH-OH group of donors, NAD or NADP as acceptor"/>
    <property type="evidence" value="ECO:0007669"/>
    <property type="project" value="UniProtKB-UniRule"/>
</dbReference>
<organism evidence="7 8">
    <name type="scientific">Halosegnis marinus</name>
    <dbReference type="NCBI Taxonomy" id="3034023"/>
    <lineage>
        <taxon>Archaea</taxon>
        <taxon>Methanobacteriati</taxon>
        <taxon>Methanobacteriota</taxon>
        <taxon>Stenosarchaea group</taxon>
        <taxon>Halobacteria</taxon>
        <taxon>Halobacteriales</taxon>
        <taxon>Natronomonadaceae</taxon>
        <taxon>Halosegnis</taxon>
    </lineage>
</organism>
<keyword evidence="2 4" id="KW-0560">Oxidoreductase</keyword>
<dbReference type="InterPro" id="IPR008927">
    <property type="entry name" value="6-PGluconate_DH-like_C_sf"/>
</dbReference>
<evidence type="ECO:0000256" key="5">
    <source>
        <dbReference type="SAM" id="MobiDB-lite"/>
    </source>
</evidence>
<dbReference type="Gene3D" id="1.10.1040.10">
    <property type="entry name" value="N-(1-d-carboxylethyl)-l-norvaline Dehydrogenase, domain 2"/>
    <property type="match status" value="1"/>
</dbReference>
<dbReference type="Proteomes" id="UP001596398">
    <property type="component" value="Unassembled WGS sequence"/>
</dbReference>
<comment type="similarity">
    <text evidence="1 4">Belongs to the 6-phosphogluconate dehydrogenase family.</text>
</comment>
<dbReference type="Gene3D" id="3.40.50.720">
    <property type="entry name" value="NAD(P)-binding Rossmann-like Domain"/>
    <property type="match status" value="1"/>
</dbReference>
<dbReference type="InterPro" id="IPR032883">
    <property type="entry name" value="6PGDH_archaea"/>
</dbReference>
<dbReference type="SMART" id="SM01350">
    <property type="entry name" value="6PGD"/>
    <property type="match status" value="1"/>
</dbReference>
<dbReference type="PRINTS" id="PR00076">
    <property type="entry name" value="6PGDHDRGNASE"/>
</dbReference>
<evidence type="ECO:0000313" key="8">
    <source>
        <dbReference type="Proteomes" id="UP001596398"/>
    </source>
</evidence>
<dbReference type="GO" id="GO:0051287">
    <property type="term" value="F:NAD binding"/>
    <property type="evidence" value="ECO:0007669"/>
    <property type="project" value="UniProtKB-UniRule"/>
</dbReference>
<evidence type="ECO:0000256" key="2">
    <source>
        <dbReference type="ARBA" id="ARBA00023002"/>
    </source>
</evidence>
<feature type="binding site" evidence="4">
    <location>
        <position position="339"/>
    </location>
    <ligand>
        <name>substrate</name>
    </ligand>
</feature>
<evidence type="ECO:0000259" key="6">
    <source>
        <dbReference type="SMART" id="SM01350"/>
    </source>
</evidence>
<dbReference type="EMBL" id="JBHTAP010000001">
    <property type="protein sequence ID" value="MFC7234757.1"/>
    <property type="molecule type" value="Genomic_DNA"/>
</dbReference>
<comment type="catalytic activity">
    <reaction evidence="4">
        <text>6-phospho-D-gluconate + NAD(+) = D-ribulose 5-phosphate + CO2 + NADH</text>
        <dbReference type="Rhea" id="RHEA:33023"/>
        <dbReference type="ChEBI" id="CHEBI:16526"/>
        <dbReference type="ChEBI" id="CHEBI:57540"/>
        <dbReference type="ChEBI" id="CHEBI:57945"/>
        <dbReference type="ChEBI" id="CHEBI:58121"/>
        <dbReference type="ChEBI" id="CHEBI:58759"/>
        <dbReference type="EC" id="1.1.1.343"/>
    </reaction>
</comment>
<dbReference type="InterPro" id="IPR006114">
    <property type="entry name" value="6PGDH_C"/>
</dbReference>
<dbReference type="PANTHER" id="PTHR11811">
    <property type="entry name" value="6-PHOSPHOGLUCONATE DEHYDROGENASE"/>
    <property type="match status" value="1"/>
</dbReference>
<dbReference type="Pfam" id="PF00393">
    <property type="entry name" value="6PGD"/>
    <property type="match status" value="1"/>
</dbReference>
<feature type="active site" description="Proton acceptor" evidence="4">
    <location>
        <position position="240"/>
    </location>
</feature>
<dbReference type="InterPro" id="IPR006183">
    <property type="entry name" value="Pgluconate_DH"/>
</dbReference>
<dbReference type="SUPFAM" id="SSF48179">
    <property type="entry name" value="6-phosphogluconate dehydrogenase C-terminal domain-like"/>
    <property type="match status" value="1"/>
</dbReference>
<feature type="binding site" evidence="4">
    <location>
        <begin position="243"/>
        <end position="244"/>
    </location>
    <ligand>
        <name>substrate</name>
    </ligand>
</feature>
<dbReference type="EC" id="1.1.1.343" evidence="4"/>
<dbReference type="AlphaFoldDB" id="A0ABD5ZN20"/>
<sequence>MGTGRGTLRRPPPRTGGTRTSLSPPRTGSSSESPRPGIRECTRYPAARRGVARGYAAPDREPYLPTRGLPRMHLGVVGLGRMGRIVADRVSAAGHDVTAFDVSDEALADAAEAGIDPAESLADLAAALGEEKRIWLMVPAGDPVDAALDELEPHLSGEDIVVDGGNSHFSDSTRRADETTARYLDCGTSGGPAGAELGFSLMVGGPADAYEEMTPVLDAVATGPDGHDRMGESGAGHYVKTVHNGVEYALMQAYGEGFELLHEGRYDLDLEAVARTWNNGAVIRSWLLELCEEAFREEGTDLGDVADHVAGGSTGTWTVQEALEQEVAVPLIYAALGERFDSRTRAKFSRRLANRLRYGFGRHEVARE</sequence>
<accession>A0ABD5ZN20</accession>
<dbReference type="InterPro" id="IPR006115">
    <property type="entry name" value="6PGDH_NADP-bd"/>
</dbReference>
<protein>
    <recommendedName>
        <fullName evidence="4">6-phosphogluconate dehydrogenase, NAD(+)-dependent, decarboxylating</fullName>
        <shortName evidence="4">6PGDH</shortName>
        <ecNumber evidence="4">1.1.1.343</ecNumber>
    </recommendedName>
</protein>
<keyword evidence="8" id="KW-1185">Reference proteome</keyword>
<feature type="binding site" evidence="4">
    <location>
        <begin position="78"/>
        <end position="83"/>
    </location>
    <ligand>
        <name>NAD(+)</name>
        <dbReference type="ChEBI" id="CHEBI:57540"/>
    </ligand>
</feature>
<evidence type="ECO:0000256" key="4">
    <source>
        <dbReference type="HAMAP-Rule" id="MF_02047"/>
    </source>
</evidence>